<dbReference type="Gene3D" id="3.40.50.150">
    <property type="entry name" value="Vaccinia Virus protein VP39"/>
    <property type="match status" value="1"/>
</dbReference>
<dbReference type="GO" id="GO:0006355">
    <property type="term" value="P:regulation of DNA-templated transcription"/>
    <property type="evidence" value="ECO:0007669"/>
    <property type="project" value="InterPro"/>
</dbReference>
<dbReference type="PROSITE" id="PS51686">
    <property type="entry name" value="SAM_MT_RSMB_NOP"/>
    <property type="match status" value="1"/>
</dbReference>
<feature type="binding site" evidence="14">
    <location>
        <begin position="347"/>
        <end position="353"/>
    </location>
    <ligand>
        <name>S-adenosyl-L-methionine</name>
        <dbReference type="ChEBI" id="CHEBI:59789"/>
    </ligand>
</feature>
<comment type="function">
    <text evidence="1">Specifically methylates the cytosine at position 967 (m5C967) of 16S rRNA.</text>
</comment>
<feature type="region of interest" description="Disordered" evidence="15">
    <location>
        <begin position="1"/>
        <end position="102"/>
    </location>
</feature>
<proteinExistence type="inferred from homology"/>
<dbReference type="GO" id="GO:0009383">
    <property type="term" value="F:rRNA (cytosine-C5-)-methyltransferase activity"/>
    <property type="evidence" value="ECO:0007669"/>
    <property type="project" value="TreeGrafter"/>
</dbReference>
<dbReference type="Pfam" id="PF22458">
    <property type="entry name" value="RsmF-B_ferredox"/>
    <property type="match status" value="1"/>
</dbReference>
<feature type="active site" description="Nucleophile" evidence="14">
    <location>
        <position position="470"/>
    </location>
</feature>
<dbReference type="PANTHER" id="PTHR22807">
    <property type="entry name" value="NOP2 YEAST -RELATED NOL1/NOP2/FMU SUN DOMAIN-CONTAINING"/>
    <property type="match status" value="1"/>
</dbReference>
<keyword evidence="18" id="KW-1185">Reference proteome</keyword>
<dbReference type="InterPro" id="IPR035926">
    <property type="entry name" value="NusB-like_sf"/>
</dbReference>
<evidence type="ECO:0000256" key="4">
    <source>
        <dbReference type="ARBA" id="ARBA00012140"/>
    </source>
</evidence>
<comment type="caution">
    <text evidence="17">The sequence shown here is derived from an EMBL/GenBank/DDBJ whole genome shotgun (WGS) entry which is preliminary data.</text>
</comment>
<organism evidence="17 18">
    <name type="scientific">Lysobacter capsici AZ78</name>
    <dbReference type="NCBI Taxonomy" id="1444315"/>
    <lineage>
        <taxon>Bacteria</taxon>
        <taxon>Pseudomonadati</taxon>
        <taxon>Pseudomonadota</taxon>
        <taxon>Gammaproteobacteria</taxon>
        <taxon>Lysobacterales</taxon>
        <taxon>Lysobacteraceae</taxon>
        <taxon>Lysobacter</taxon>
    </lineage>
</organism>
<keyword evidence="6" id="KW-0698">rRNA processing</keyword>
<feature type="compositionally biased region" description="Pro residues" evidence="15">
    <location>
        <begin position="1"/>
        <end position="11"/>
    </location>
</feature>
<dbReference type="Pfam" id="PF01189">
    <property type="entry name" value="Methyltr_RsmB-F"/>
    <property type="match status" value="1"/>
</dbReference>
<dbReference type="OrthoDB" id="9810297at2"/>
<sequence length="537" mass="57172">MSESTPPPKGPRGPQGGRVDGLPGARDPRGEADATPGAAKPGGTKAYRAKSAAGQPGEGKSVYRAAPRAGDRPGGAPPRRAEGDAGKPVVARPAPPPLLPGAQPRAIAARVLDAVLHRGRSLKAELATALPTLPDPRDRALVEAMCFAVLRQPLRYEAALEAWMPRALSRRDGDLRALLYAGLAQLDPLQLPAHAALAATVEATRALGRKHQAGLVNALLRRAQRDGLPATDPRHSHWPSWLRGLLRKQWPDHFDAILANSAIAPPMWLRVNAARVGREDYRAQLAQAGIPSIAPAAPVEALRLEEAVPVSTLPGFAEGLVSIQDLSAQLVADALSPAPGARVLDACAAPGGKSAHLLERDGALRLTALDIDAQRLQRVRGGLIRQGFADRVELLAADAAELDAWWDGRPFDAVLLDAPCSATGIVRRQPDVVLHRRVSDIPALTVLQARLLDALWHTVAPGGVLVYATCSILQEENEAQVRAFLARTPDARSEALDARYGHDREVGRQRLPGEDDGDGFFYARLRRSPPDSAARPG</sequence>
<evidence type="ECO:0000256" key="9">
    <source>
        <dbReference type="ARBA" id="ARBA00022691"/>
    </source>
</evidence>
<accession>A0A108UBG9</accession>
<dbReference type="InterPro" id="IPR054728">
    <property type="entry name" value="RsmB-like_ferredoxin"/>
</dbReference>
<dbReference type="InterPro" id="IPR006027">
    <property type="entry name" value="NusB_RsmB_TIM44"/>
</dbReference>
<dbReference type="InterPro" id="IPR029063">
    <property type="entry name" value="SAM-dependent_MTases_sf"/>
</dbReference>
<evidence type="ECO:0000313" key="17">
    <source>
        <dbReference type="EMBL" id="KWS06064.1"/>
    </source>
</evidence>
<gene>
    <name evidence="17" type="ORF">AZ78_3618</name>
</gene>
<dbReference type="Proteomes" id="UP000023435">
    <property type="component" value="Unassembled WGS sequence"/>
</dbReference>
<dbReference type="SUPFAM" id="SSF53335">
    <property type="entry name" value="S-adenosyl-L-methionine-dependent methyltransferases"/>
    <property type="match status" value="1"/>
</dbReference>
<evidence type="ECO:0000256" key="1">
    <source>
        <dbReference type="ARBA" id="ARBA00002724"/>
    </source>
</evidence>
<comment type="similarity">
    <text evidence="3 14">Belongs to the class I-like SAM-binding methyltransferase superfamily. RsmB/NOP family.</text>
</comment>
<keyword evidence="7 14" id="KW-0489">Methyltransferase</keyword>
<dbReference type="PANTHER" id="PTHR22807:SF61">
    <property type="entry name" value="NOL1_NOP2_SUN FAMILY PROTEIN _ ANTITERMINATION NUSB DOMAIN-CONTAINING PROTEIN"/>
    <property type="match status" value="1"/>
</dbReference>
<evidence type="ECO:0000256" key="15">
    <source>
        <dbReference type="SAM" id="MobiDB-lite"/>
    </source>
</evidence>
<feature type="binding site" evidence="14">
    <location>
        <position position="417"/>
    </location>
    <ligand>
        <name>S-adenosyl-L-methionine</name>
        <dbReference type="ChEBI" id="CHEBI:59789"/>
    </ligand>
</feature>
<comment type="subcellular location">
    <subcellularLocation>
        <location evidence="2">Cytoplasm</location>
    </subcellularLocation>
</comment>
<evidence type="ECO:0000256" key="6">
    <source>
        <dbReference type="ARBA" id="ARBA00022552"/>
    </source>
</evidence>
<evidence type="ECO:0000256" key="12">
    <source>
        <dbReference type="ARBA" id="ARBA00031088"/>
    </source>
</evidence>
<dbReference type="InterPro" id="IPR004573">
    <property type="entry name" value="rRNA_ssu_MeTfrase_B"/>
</dbReference>
<keyword evidence="8 14" id="KW-0808">Transferase</keyword>
<dbReference type="CDD" id="cd02440">
    <property type="entry name" value="AdoMet_MTases"/>
    <property type="match status" value="1"/>
</dbReference>
<evidence type="ECO:0000256" key="13">
    <source>
        <dbReference type="ARBA" id="ARBA00047283"/>
    </source>
</evidence>
<evidence type="ECO:0000256" key="14">
    <source>
        <dbReference type="PROSITE-ProRule" id="PRU01023"/>
    </source>
</evidence>
<feature type="region of interest" description="Disordered" evidence="15">
    <location>
        <begin position="496"/>
        <end position="537"/>
    </location>
</feature>
<dbReference type="GO" id="GO:0005829">
    <property type="term" value="C:cytosol"/>
    <property type="evidence" value="ECO:0007669"/>
    <property type="project" value="TreeGrafter"/>
</dbReference>
<dbReference type="RefSeq" id="WP_082723709.1">
    <property type="nucleotide sequence ID" value="NZ_JAJA02000001.1"/>
</dbReference>
<evidence type="ECO:0000256" key="3">
    <source>
        <dbReference type="ARBA" id="ARBA00007494"/>
    </source>
</evidence>
<reference evidence="17 18" key="1">
    <citation type="journal article" date="2014" name="Genome Announc.">
        <title>Draft Genome Sequence of Lysobacter capsici AZ78, a Bacterium Antagonistic to Plant-Pathogenic Oomycetes.</title>
        <authorList>
            <person name="Puopolo G."/>
            <person name="Sonego P."/>
            <person name="Engelen K."/>
            <person name="Pertot I."/>
        </authorList>
    </citation>
    <scope>NUCLEOTIDE SEQUENCE [LARGE SCALE GENOMIC DNA]</scope>
    <source>
        <strain evidence="17 18">AZ78</strain>
    </source>
</reference>
<keyword evidence="10 14" id="KW-0694">RNA-binding</keyword>
<evidence type="ECO:0000256" key="11">
    <source>
        <dbReference type="ARBA" id="ARBA00030399"/>
    </source>
</evidence>
<keyword evidence="5" id="KW-0963">Cytoplasm</keyword>
<dbReference type="InterPro" id="IPR001678">
    <property type="entry name" value="MeTrfase_RsmB-F_NOP2_dom"/>
</dbReference>
<dbReference type="FunFam" id="3.40.50.150:FF:000022">
    <property type="entry name" value="Ribosomal RNA small subunit methyltransferase B"/>
    <property type="match status" value="1"/>
</dbReference>
<name>A0A108UBG9_9GAMM</name>
<dbReference type="Gene3D" id="3.30.70.1170">
    <property type="entry name" value="Sun protein, domain 3"/>
    <property type="match status" value="1"/>
</dbReference>
<feature type="compositionally biased region" description="Basic and acidic residues" evidence="15">
    <location>
        <begin position="496"/>
        <end position="513"/>
    </location>
</feature>
<dbReference type="EC" id="2.1.1.176" evidence="4"/>
<feature type="binding site" evidence="14">
    <location>
        <position position="370"/>
    </location>
    <ligand>
        <name>S-adenosyl-L-methionine</name>
        <dbReference type="ChEBI" id="CHEBI:59789"/>
    </ligand>
</feature>
<feature type="domain" description="SAM-dependent MTase RsmB/NOP-type" evidence="16">
    <location>
        <begin position="257"/>
        <end position="528"/>
    </location>
</feature>
<dbReference type="Gene3D" id="1.10.940.10">
    <property type="entry name" value="NusB-like"/>
    <property type="match status" value="1"/>
</dbReference>
<comment type="catalytic activity">
    <reaction evidence="13">
        <text>cytidine(967) in 16S rRNA + S-adenosyl-L-methionine = 5-methylcytidine(967) in 16S rRNA + S-adenosyl-L-homocysteine + H(+)</text>
        <dbReference type="Rhea" id="RHEA:42748"/>
        <dbReference type="Rhea" id="RHEA-COMP:10219"/>
        <dbReference type="Rhea" id="RHEA-COMP:10220"/>
        <dbReference type="ChEBI" id="CHEBI:15378"/>
        <dbReference type="ChEBI" id="CHEBI:57856"/>
        <dbReference type="ChEBI" id="CHEBI:59789"/>
        <dbReference type="ChEBI" id="CHEBI:74483"/>
        <dbReference type="ChEBI" id="CHEBI:82748"/>
        <dbReference type="EC" id="2.1.1.176"/>
    </reaction>
</comment>
<protein>
    <recommendedName>
        <fullName evidence="4">16S rRNA (cytosine(967)-C(5))-methyltransferase</fullName>
        <ecNumber evidence="4">2.1.1.176</ecNumber>
    </recommendedName>
    <alternativeName>
        <fullName evidence="11">16S rRNA m5C967 methyltransferase</fullName>
    </alternativeName>
    <alternativeName>
        <fullName evidence="12">rRNA (cytosine-C(5)-)-methyltransferase RsmB</fullName>
    </alternativeName>
</protein>
<dbReference type="PROSITE" id="PS01153">
    <property type="entry name" value="NOL1_NOP2_SUN"/>
    <property type="match status" value="1"/>
</dbReference>
<dbReference type="NCBIfam" id="NF008149">
    <property type="entry name" value="PRK10901.1"/>
    <property type="match status" value="1"/>
</dbReference>
<dbReference type="Pfam" id="PF01029">
    <property type="entry name" value="NusB"/>
    <property type="match status" value="1"/>
</dbReference>
<dbReference type="InterPro" id="IPR049560">
    <property type="entry name" value="MeTrfase_RsmB-F_NOP2_cat"/>
</dbReference>
<dbReference type="InterPro" id="IPR023267">
    <property type="entry name" value="RCMT"/>
</dbReference>
<keyword evidence="9 14" id="KW-0949">S-adenosyl-L-methionine</keyword>
<evidence type="ECO:0000256" key="5">
    <source>
        <dbReference type="ARBA" id="ARBA00022490"/>
    </source>
</evidence>
<dbReference type="NCBIfam" id="TIGR00563">
    <property type="entry name" value="rsmB"/>
    <property type="match status" value="1"/>
</dbReference>
<evidence type="ECO:0000313" key="18">
    <source>
        <dbReference type="Proteomes" id="UP000023435"/>
    </source>
</evidence>
<evidence type="ECO:0000256" key="2">
    <source>
        <dbReference type="ARBA" id="ARBA00004496"/>
    </source>
</evidence>
<dbReference type="PRINTS" id="PR02008">
    <property type="entry name" value="RCMTFAMILY"/>
</dbReference>
<dbReference type="SUPFAM" id="SSF48013">
    <property type="entry name" value="NusB-like"/>
    <property type="match status" value="1"/>
</dbReference>
<evidence type="ECO:0000259" key="16">
    <source>
        <dbReference type="PROSITE" id="PS51686"/>
    </source>
</evidence>
<dbReference type="GO" id="GO:0003723">
    <property type="term" value="F:RNA binding"/>
    <property type="evidence" value="ECO:0007669"/>
    <property type="project" value="UniProtKB-UniRule"/>
</dbReference>
<dbReference type="EMBL" id="JAJA02000001">
    <property type="protein sequence ID" value="KWS06064.1"/>
    <property type="molecule type" value="Genomic_DNA"/>
</dbReference>
<evidence type="ECO:0000256" key="10">
    <source>
        <dbReference type="ARBA" id="ARBA00022884"/>
    </source>
</evidence>
<evidence type="ECO:0000256" key="7">
    <source>
        <dbReference type="ARBA" id="ARBA00022603"/>
    </source>
</evidence>
<evidence type="ECO:0000256" key="8">
    <source>
        <dbReference type="ARBA" id="ARBA00022679"/>
    </source>
</evidence>
<dbReference type="InterPro" id="IPR018314">
    <property type="entry name" value="RsmB/NOL1/NOP2-like_CS"/>
</dbReference>
<dbReference type="AlphaFoldDB" id="A0A108UBG9"/>
<feature type="binding site" evidence="14">
    <location>
        <position position="398"/>
    </location>
    <ligand>
        <name>S-adenosyl-L-methionine</name>
        <dbReference type="ChEBI" id="CHEBI:59789"/>
    </ligand>
</feature>
<dbReference type="GO" id="GO:0070475">
    <property type="term" value="P:rRNA base methylation"/>
    <property type="evidence" value="ECO:0007669"/>
    <property type="project" value="TreeGrafter"/>
</dbReference>